<evidence type="ECO:0000256" key="1">
    <source>
        <dbReference type="SAM" id="Phobius"/>
    </source>
</evidence>
<keyword evidence="1" id="KW-0472">Membrane</keyword>
<dbReference type="RefSeq" id="WP_158204500.1">
    <property type="nucleotide sequence ID" value="NZ_WSZK01000015.1"/>
</dbReference>
<proteinExistence type="predicted"/>
<feature type="transmembrane region" description="Helical" evidence="1">
    <location>
        <begin position="43"/>
        <end position="64"/>
    </location>
</feature>
<evidence type="ECO:0000313" key="3">
    <source>
        <dbReference type="Proteomes" id="UP000451471"/>
    </source>
</evidence>
<feature type="transmembrane region" description="Helical" evidence="1">
    <location>
        <begin position="12"/>
        <end position="31"/>
    </location>
</feature>
<protein>
    <submittedName>
        <fullName evidence="2">Uncharacterized protein</fullName>
    </submittedName>
</protein>
<organism evidence="2 3">
    <name type="scientific">Halomarina oriensis</name>
    <dbReference type="NCBI Taxonomy" id="671145"/>
    <lineage>
        <taxon>Archaea</taxon>
        <taxon>Methanobacteriati</taxon>
        <taxon>Methanobacteriota</taxon>
        <taxon>Stenosarchaea group</taxon>
        <taxon>Halobacteria</taxon>
        <taxon>Halobacteriales</taxon>
        <taxon>Natronomonadaceae</taxon>
        <taxon>Halomarina</taxon>
    </lineage>
</organism>
<sequence>MVPSLSAEQRRGMTAALIGSLSCLSMAWFTIVDEPGRLQNDTILAGATATFALCALVAGGTLLFDRVAPSETTT</sequence>
<dbReference type="AlphaFoldDB" id="A0A6B0GJA5"/>
<reference evidence="2 3" key="1">
    <citation type="submission" date="2019-12" db="EMBL/GenBank/DDBJ databases">
        <title>Halocatena pleomorpha gen. nov. sp. nov., an extremely halophilic archaeon of family Halobacteriaceae isolated from saltpan soil.</title>
        <authorList>
            <person name="Pal Y."/>
            <person name="Verma A."/>
            <person name="Krishnamurthi S."/>
            <person name="Kumar P."/>
        </authorList>
    </citation>
    <scope>NUCLEOTIDE SEQUENCE [LARGE SCALE GENOMIC DNA]</scope>
    <source>
        <strain evidence="2 3">JCM 16495</strain>
    </source>
</reference>
<name>A0A6B0GJA5_9EURY</name>
<keyword evidence="1" id="KW-1133">Transmembrane helix</keyword>
<accession>A0A6B0GJA5</accession>
<dbReference type="Proteomes" id="UP000451471">
    <property type="component" value="Unassembled WGS sequence"/>
</dbReference>
<gene>
    <name evidence="2" type="ORF">GQS65_10230</name>
</gene>
<comment type="caution">
    <text evidence="2">The sequence shown here is derived from an EMBL/GenBank/DDBJ whole genome shotgun (WGS) entry which is preliminary data.</text>
</comment>
<evidence type="ECO:0000313" key="2">
    <source>
        <dbReference type="EMBL" id="MWG34864.1"/>
    </source>
</evidence>
<dbReference type="EMBL" id="WSZK01000015">
    <property type="protein sequence ID" value="MWG34864.1"/>
    <property type="molecule type" value="Genomic_DNA"/>
</dbReference>
<keyword evidence="3" id="KW-1185">Reference proteome</keyword>
<keyword evidence="1" id="KW-0812">Transmembrane</keyword>